<dbReference type="Pfam" id="PF04844">
    <property type="entry name" value="Ovate"/>
    <property type="match status" value="1"/>
</dbReference>
<feature type="compositionally biased region" description="Low complexity" evidence="7">
    <location>
        <begin position="329"/>
        <end position="341"/>
    </location>
</feature>
<feature type="domain" description="OVATE" evidence="8">
    <location>
        <begin position="353"/>
        <end position="412"/>
    </location>
</feature>
<feature type="region of interest" description="Disordered" evidence="7">
    <location>
        <begin position="26"/>
        <end position="64"/>
    </location>
</feature>
<evidence type="ECO:0000256" key="2">
    <source>
        <dbReference type="ARBA" id="ARBA00022491"/>
    </source>
</evidence>
<reference evidence="9 11" key="2">
    <citation type="submission" date="2020-05" db="EMBL/GenBank/DDBJ databases">
        <authorList>
            <person name="Campoy J."/>
            <person name="Schneeberger K."/>
            <person name="Spophaly S."/>
        </authorList>
    </citation>
    <scope>NUCLEOTIDE SEQUENCE [LARGE SCALE GENOMIC DNA]</scope>
    <source>
        <strain evidence="9">PruArmRojPasFocal</strain>
    </source>
</reference>
<feature type="compositionally biased region" description="Low complexity" evidence="7">
    <location>
        <begin position="46"/>
        <end position="57"/>
    </location>
</feature>
<keyword evidence="3 6" id="KW-0805">Transcription regulation</keyword>
<dbReference type="Proteomes" id="UP000507245">
    <property type="component" value="Unassembled WGS sequence"/>
</dbReference>
<dbReference type="EMBL" id="CAEKDK010000006">
    <property type="protein sequence ID" value="CAB4282055.1"/>
    <property type="molecule type" value="Genomic_DNA"/>
</dbReference>
<feature type="compositionally biased region" description="Polar residues" evidence="7">
    <location>
        <begin position="299"/>
        <end position="308"/>
    </location>
</feature>
<feature type="compositionally biased region" description="Basic residues" evidence="7">
    <location>
        <begin position="289"/>
        <end position="298"/>
    </location>
</feature>
<dbReference type="OrthoDB" id="1928390at2759"/>
<evidence type="ECO:0000256" key="7">
    <source>
        <dbReference type="SAM" id="MobiDB-lite"/>
    </source>
</evidence>
<dbReference type="AlphaFoldDB" id="A0A6J5V3W4"/>
<feature type="region of interest" description="Disordered" evidence="7">
    <location>
        <begin position="278"/>
        <end position="343"/>
    </location>
</feature>
<evidence type="ECO:0000313" key="11">
    <source>
        <dbReference type="Proteomes" id="UP000507222"/>
    </source>
</evidence>
<comment type="function">
    <text evidence="6">Transcriptional repressor that regulates multiple aspects of plant growth and development.</text>
</comment>
<dbReference type="InterPro" id="IPR038933">
    <property type="entry name" value="Ovate"/>
</dbReference>
<feature type="compositionally biased region" description="Basic and acidic residues" evidence="7">
    <location>
        <begin position="243"/>
        <end position="256"/>
    </location>
</feature>
<dbReference type="EMBL" id="CAEKKB010000006">
    <property type="protein sequence ID" value="CAB4312363.1"/>
    <property type="molecule type" value="Genomic_DNA"/>
</dbReference>
<organism evidence="9 11">
    <name type="scientific">Prunus armeniaca</name>
    <name type="common">Apricot</name>
    <name type="synonym">Armeniaca vulgaris</name>
    <dbReference type="NCBI Taxonomy" id="36596"/>
    <lineage>
        <taxon>Eukaryota</taxon>
        <taxon>Viridiplantae</taxon>
        <taxon>Streptophyta</taxon>
        <taxon>Embryophyta</taxon>
        <taxon>Tracheophyta</taxon>
        <taxon>Spermatophyta</taxon>
        <taxon>Magnoliopsida</taxon>
        <taxon>eudicotyledons</taxon>
        <taxon>Gunneridae</taxon>
        <taxon>Pentapetalae</taxon>
        <taxon>rosids</taxon>
        <taxon>fabids</taxon>
        <taxon>Rosales</taxon>
        <taxon>Rosaceae</taxon>
        <taxon>Amygdaloideae</taxon>
        <taxon>Amygdaleae</taxon>
        <taxon>Prunus</taxon>
    </lineage>
</organism>
<feature type="compositionally biased region" description="Basic and acidic residues" evidence="7">
    <location>
        <begin position="88"/>
        <end position="97"/>
    </location>
</feature>
<dbReference type="InterPro" id="IPR006458">
    <property type="entry name" value="Ovate_C"/>
</dbReference>
<dbReference type="GO" id="GO:0045892">
    <property type="term" value="P:negative regulation of DNA-templated transcription"/>
    <property type="evidence" value="ECO:0007669"/>
    <property type="project" value="UniProtKB-UniRule"/>
</dbReference>
<dbReference type="PROSITE" id="PS51754">
    <property type="entry name" value="OVATE"/>
    <property type="match status" value="1"/>
</dbReference>
<proteinExistence type="predicted"/>
<evidence type="ECO:0000256" key="6">
    <source>
        <dbReference type="RuleBase" id="RU367028"/>
    </source>
</evidence>
<sequence>MGNHRFKLSDMIPNAWFYKLKDMSKTKNHNQTSHQHHHHSTKKKPTSTSTPPQQKPHLSQTRRYSYYFTTEPNRADKFYNSPVNPKASDTHFPEHPRRLSTRRAKRKAVYKPSPNKHVSTTSSVSSPAYCNCHATIDSVWTDLETNTIQSPDYFGSSSESSSEPEFHELIPSEYECRQFGGPDPLDGLAPWSSSYNCRVSSSTSDTIIDMKDGASTKKIHDEKLDGFDMISELELPPILTKPMKFDDHHKSTEATKFKRSSSKLKEIKGQRSLTVKIVKEESIRTQKGSQRKANRNSVRKSSANSTTGIRLRGNSPRLKSKKNQPYARKSVSSPSPSSCLKSKNRRLSESFAVVKSSVDPQKDFRDSMVEMIVENNIRESKDLEDLLACYLSLNSNEYHDLIVKAFEQIWFDMADIKM</sequence>
<comment type="subcellular location">
    <subcellularLocation>
        <location evidence="1 6">Nucleus</location>
    </subcellularLocation>
</comment>
<reference evidence="12" key="1">
    <citation type="journal article" date="2020" name="Genome Biol.">
        <title>Gamete binning: chromosome-level and haplotype-resolved genome assembly enabled by high-throughput single-cell sequencing of gamete genomes.</title>
        <authorList>
            <person name="Campoy J.A."/>
            <person name="Sun H."/>
            <person name="Goel M."/>
            <person name="Jiao W.-B."/>
            <person name="Folz-Donahue K."/>
            <person name="Wang N."/>
            <person name="Rubio M."/>
            <person name="Liu C."/>
            <person name="Kukat C."/>
            <person name="Ruiz D."/>
            <person name="Huettel B."/>
            <person name="Schneeberger K."/>
        </authorList>
    </citation>
    <scope>NUCLEOTIDE SEQUENCE [LARGE SCALE GENOMIC DNA]</scope>
    <source>
        <strain evidence="12">cv. Rojo Pasion</strain>
    </source>
</reference>
<feature type="region of interest" description="Disordered" evidence="7">
    <location>
        <begin position="77"/>
        <end position="124"/>
    </location>
</feature>
<dbReference type="PANTHER" id="PTHR33057:SF128">
    <property type="entry name" value="TRANSCRIPTION REPRESSOR OFP3"/>
    <property type="match status" value="1"/>
</dbReference>
<keyword evidence="4 6" id="KW-0804">Transcription</keyword>
<evidence type="ECO:0000256" key="5">
    <source>
        <dbReference type="ARBA" id="ARBA00023242"/>
    </source>
</evidence>
<evidence type="ECO:0000313" key="9">
    <source>
        <dbReference type="EMBL" id="CAB4282055.1"/>
    </source>
</evidence>
<keyword evidence="5 6" id="KW-0539">Nucleus</keyword>
<accession>A0A6J5V3W4</accession>
<dbReference type="Proteomes" id="UP000507222">
    <property type="component" value="Unassembled WGS sequence"/>
</dbReference>
<dbReference type="GO" id="GO:0003677">
    <property type="term" value="F:DNA binding"/>
    <property type="evidence" value="ECO:0007669"/>
    <property type="project" value="InterPro"/>
</dbReference>
<feature type="compositionally biased region" description="Basic residues" evidence="7">
    <location>
        <begin position="34"/>
        <end position="45"/>
    </location>
</feature>
<feature type="region of interest" description="Disordered" evidence="7">
    <location>
        <begin position="242"/>
        <end position="265"/>
    </location>
</feature>
<dbReference type="GO" id="GO:0005634">
    <property type="term" value="C:nucleus"/>
    <property type="evidence" value="ECO:0007669"/>
    <property type="project" value="UniProtKB-SubCell"/>
</dbReference>
<feature type="compositionally biased region" description="Basic residues" evidence="7">
    <location>
        <begin position="98"/>
        <end position="109"/>
    </location>
</feature>
<evidence type="ECO:0000256" key="4">
    <source>
        <dbReference type="ARBA" id="ARBA00023163"/>
    </source>
</evidence>
<evidence type="ECO:0000256" key="1">
    <source>
        <dbReference type="ARBA" id="ARBA00004123"/>
    </source>
</evidence>
<dbReference type="InterPro" id="IPR025830">
    <property type="entry name" value="DNA_bnd_dom_ovate"/>
</dbReference>
<dbReference type="Pfam" id="PF13724">
    <property type="entry name" value="DNA_binding_2"/>
    <property type="match status" value="1"/>
</dbReference>
<dbReference type="PANTHER" id="PTHR33057">
    <property type="entry name" value="TRANSCRIPTION REPRESSOR OFP7-RELATED"/>
    <property type="match status" value="1"/>
</dbReference>
<keyword evidence="12" id="KW-1185">Reference proteome</keyword>
<evidence type="ECO:0000256" key="3">
    <source>
        <dbReference type="ARBA" id="ARBA00023015"/>
    </source>
</evidence>
<evidence type="ECO:0000259" key="8">
    <source>
        <dbReference type="PROSITE" id="PS51754"/>
    </source>
</evidence>
<gene>
    <name evidence="9" type="ORF">CURHAP_LOCUS35305</name>
    <name evidence="10" type="ORF">ORAREDHAP_LOCUS34759</name>
</gene>
<evidence type="ECO:0000313" key="12">
    <source>
        <dbReference type="Proteomes" id="UP000507245"/>
    </source>
</evidence>
<name>A0A6J5V3W4_PRUAR</name>
<keyword evidence="2 6" id="KW-0678">Repressor</keyword>
<dbReference type="NCBIfam" id="TIGR01568">
    <property type="entry name" value="A_thal_3678"/>
    <property type="match status" value="1"/>
</dbReference>
<protein>
    <recommendedName>
        <fullName evidence="6">Transcription repressor</fullName>
    </recommendedName>
    <alternativeName>
        <fullName evidence="6">Ovate family protein</fullName>
    </alternativeName>
</protein>
<evidence type="ECO:0000313" key="10">
    <source>
        <dbReference type="EMBL" id="CAB4312363.1"/>
    </source>
</evidence>